<evidence type="ECO:0000259" key="1">
    <source>
        <dbReference type="Pfam" id="PF00534"/>
    </source>
</evidence>
<proteinExistence type="predicted"/>
<feature type="domain" description="Glycosyltransferase subfamily 4-like N-terminal" evidence="2">
    <location>
        <begin position="17"/>
        <end position="175"/>
    </location>
</feature>
<reference evidence="3 4" key="1">
    <citation type="submission" date="2017-08" db="EMBL/GenBank/DDBJ databases">
        <title>Virgibacillus indicus sp. nov. and Virgibacillus profoundi sp. nov, two moderately halophilic bacteria isolated from marine sediment by using the Microfluidic Streak Plate.</title>
        <authorList>
            <person name="Xu B."/>
            <person name="Hu B."/>
            <person name="Wang J."/>
            <person name="Zhu Y."/>
            <person name="Huang L."/>
            <person name="Du W."/>
            <person name="Huang Y."/>
        </authorList>
    </citation>
    <scope>NUCLEOTIDE SEQUENCE [LARGE SCALE GENOMIC DNA]</scope>
    <source>
        <strain evidence="3 4">IO3-P2-C2</strain>
    </source>
</reference>
<dbReference type="PANTHER" id="PTHR45947:SF3">
    <property type="entry name" value="SULFOQUINOVOSYL TRANSFERASE SQD2"/>
    <property type="match status" value="1"/>
</dbReference>
<dbReference type="RefSeq" id="WP_094884647.1">
    <property type="nucleotide sequence ID" value="NZ_NPMS01000002.1"/>
</dbReference>
<dbReference type="CDD" id="cd03812">
    <property type="entry name" value="GT4_CapH-like"/>
    <property type="match status" value="1"/>
</dbReference>
<dbReference type="GO" id="GO:0016757">
    <property type="term" value="F:glycosyltransferase activity"/>
    <property type="evidence" value="ECO:0007669"/>
    <property type="project" value="InterPro"/>
</dbReference>
<feature type="domain" description="Glycosyl transferase family 1" evidence="1">
    <location>
        <begin position="183"/>
        <end position="301"/>
    </location>
</feature>
<dbReference type="Gene3D" id="3.40.50.2000">
    <property type="entry name" value="Glycogen Phosphorylase B"/>
    <property type="match status" value="2"/>
</dbReference>
<comment type="caution">
    <text evidence="3">The sequence shown here is derived from an EMBL/GenBank/DDBJ whole genome shotgun (WGS) entry which is preliminary data.</text>
</comment>
<gene>
    <name evidence="3" type="ORF">CIL03_06120</name>
</gene>
<evidence type="ECO:0000259" key="2">
    <source>
        <dbReference type="Pfam" id="PF13439"/>
    </source>
</evidence>
<dbReference type="OrthoDB" id="9804196at2"/>
<keyword evidence="4" id="KW-1185">Reference proteome</keyword>
<dbReference type="Pfam" id="PF13439">
    <property type="entry name" value="Glyco_transf_4"/>
    <property type="match status" value="1"/>
</dbReference>
<dbReference type="SUPFAM" id="SSF53756">
    <property type="entry name" value="UDP-Glycosyltransferase/glycogen phosphorylase"/>
    <property type="match status" value="1"/>
</dbReference>
<organism evidence="3 4">
    <name type="scientific">Virgibacillus indicus</name>
    <dbReference type="NCBI Taxonomy" id="2024554"/>
    <lineage>
        <taxon>Bacteria</taxon>
        <taxon>Bacillati</taxon>
        <taxon>Bacillota</taxon>
        <taxon>Bacilli</taxon>
        <taxon>Bacillales</taxon>
        <taxon>Bacillaceae</taxon>
        <taxon>Virgibacillus</taxon>
    </lineage>
</organism>
<dbReference type="InterPro" id="IPR001296">
    <property type="entry name" value="Glyco_trans_1"/>
</dbReference>
<dbReference type="PANTHER" id="PTHR45947">
    <property type="entry name" value="SULFOQUINOVOSYL TRANSFERASE SQD2"/>
    <property type="match status" value="1"/>
</dbReference>
<dbReference type="Proteomes" id="UP000216498">
    <property type="component" value="Unassembled WGS sequence"/>
</dbReference>
<name>A0A265NBU4_9BACI</name>
<dbReference type="InterPro" id="IPR028098">
    <property type="entry name" value="Glyco_trans_4-like_N"/>
</dbReference>
<evidence type="ECO:0000313" key="3">
    <source>
        <dbReference type="EMBL" id="OZU89291.1"/>
    </source>
</evidence>
<dbReference type="InterPro" id="IPR050194">
    <property type="entry name" value="Glycosyltransferase_grp1"/>
</dbReference>
<evidence type="ECO:0000313" key="4">
    <source>
        <dbReference type="Proteomes" id="UP000216498"/>
    </source>
</evidence>
<dbReference type="EMBL" id="NPMS01000002">
    <property type="protein sequence ID" value="OZU89291.1"/>
    <property type="molecule type" value="Genomic_DNA"/>
</dbReference>
<keyword evidence="3" id="KW-0808">Transferase</keyword>
<dbReference type="AlphaFoldDB" id="A0A265NBU4"/>
<accession>A0A265NBU4</accession>
<protein>
    <submittedName>
        <fullName evidence="3">Glycosyl transferase family 1</fullName>
    </submittedName>
</protein>
<dbReference type="Pfam" id="PF00534">
    <property type="entry name" value="Glycos_transf_1"/>
    <property type="match status" value="1"/>
</dbReference>
<sequence length="382" mass="42841">MGGPLRVLHVVVNMNRGGAETLIMNLYRNIDTEKVQFDFLTCKEGVFDAEILAMGGKLHRIPYVTDTGHKSYQRDLKGFFTANPEYKIVHSHMDKMSGLVLGAAKKAGVPVRIAHSHNTESEGGILTKVYKWYAGNLINLHATDYYACSETAARWLFKGKSKKAFIMKNGIETDKFRFCQKVRDTIRDELQFDKDTLVIGHVGRFSPQKNHLYLIDVFASINERIPDSVLLLAGDGPLKRKLKKKVEELKLDSKVMFLGVREDINKLLQAFDVFAFPSIHEGLPVTLVEAQGAGLPCFISKAITKEVNMGIGLVKHLPIKDKARWIESIIGLRSNNQSRIIPEDTLLKRGYDIRKTAEVIQSNYLSLGGMSYGKADGVHSYV</sequence>